<evidence type="ECO:0000256" key="10">
    <source>
        <dbReference type="ARBA" id="ARBA00023004"/>
    </source>
</evidence>
<dbReference type="GeneID" id="20714673"/>
<dbReference type="FunFam" id="3.60.21.10:FF:000035">
    <property type="entry name" value="Lariat debranching enzyme"/>
    <property type="match status" value="1"/>
</dbReference>
<comment type="cofactor">
    <cofactor evidence="1">
        <name>Mn(2+)</name>
        <dbReference type="ChEBI" id="CHEBI:29035"/>
    </cofactor>
</comment>
<comment type="cofactor">
    <cofactor evidence="3">
        <name>Fe(2+)</name>
        <dbReference type="ChEBI" id="CHEBI:29033"/>
    </cofactor>
</comment>
<dbReference type="OMA" id="GNHEAPN"/>
<reference evidence="14 15" key="1">
    <citation type="journal article" date="2012" name="MBio">
        <title>Comparative genome analysis of three eukaryotic parasites with differing abilities to transform leukocytes reveals key mediators of Theileria-induced leukocyte transformation.</title>
        <authorList>
            <person name="Hayashida K."/>
            <person name="Hara Y."/>
            <person name="Abe T."/>
            <person name="Yamasaki C."/>
            <person name="Toyoda A."/>
            <person name="Kosuge T."/>
            <person name="Suzuki Y."/>
            <person name="Sato Y."/>
            <person name="Kawashima S."/>
            <person name="Katayama T."/>
            <person name="Wakaguri H."/>
            <person name="Inoue N."/>
            <person name="Homma K."/>
            <person name="Tada-Umezaki M."/>
            <person name="Yagi Y."/>
            <person name="Fujii Y."/>
            <person name="Habara T."/>
            <person name="Kanehisa M."/>
            <person name="Watanabe H."/>
            <person name="Ito K."/>
            <person name="Gojobori T."/>
            <person name="Sugawara H."/>
            <person name="Imanishi T."/>
            <person name="Weir W."/>
            <person name="Gardner M."/>
            <person name="Pain A."/>
            <person name="Shiels B."/>
            <person name="Hattori M."/>
            <person name="Nene V."/>
            <person name="Sugimoto C."/>
        </authorList>
    </citation>
    <scope>NUCLEOTIDE SEQUENCE [LARGE SCALE GENOMIC DNA]</scope>
    <source>
        <strain evidence="14 15">Shintoku</strain>
    </source>
</reference>
<comment type="subcellular location">
    <subcellularLocation>
        <location evidence="4">Nucleus</location>
    </subcellularLocation>
</comment>
<evidence type="ECO:0000256" key="7">
    <source>
        <dbReference type="ARBA" id="ARBA00022723"/>
    </source>
</evidence>
<keyword evidence="11" id="KW-0464">Manganese</keyword>
<evidence type="ECO:0000256" key="1">
    <source>
        <dbReference type="ARBA" id="ARBA00001936"/>
    </source>
</evidence>
<keyword evidence="10" id="KW-0408">Iron</keyword>
<dbReference type="InterPro" id="IPR007708">
    <property type="entry name" value="DBR1_C"/>
</dbReference>
<evidence type="ECO:0000256" key="5">
    <source>
        <dbReference type="ARBA" id="ARBA00006045"/>
    </source>
</evidence>
<dbReference type="RefSeq" id="XP_009690574.1">
    <property type="nucleotide sequence ID" value="XM_009692279.1"/>
</dbReference>
<dbReference type="SMART" id="SM01124">
    <property type="entry name" value="DBR1"/>
    <property type="match status" value="1"/>
</dbReference>
<gene>
    <name evidence="14" type="ORF">TOT_020000533</name>
</gene>
<dbReference type="Pfam" id="PF00149">
    <property type="entry name" value="Metallophos"/>
    <property type="match status" value="1"/>
</dbReference>
<dbReference type="EMBL" id="AP011947">
    <property type="protein sequence ID" value="BAM40273.1"/>
    <property type="molecule type" value="Genomic_DNA"/>
</dbReference>
<dbReference type="InterPro" id="IPR004843">
    <property type="entry name" value="Calcineurin-like_PHP"/>
</dbReference>
<dbReference type="Gene3D" id="3.60.21.10">
    <property type="match status" value="1"/>
</dbReference>
<organism evidence="14 15">
    <name type="scientific">Theileria orientalis strain Shintoku</name>
    <dbReference type="NCBI Taxonomy" id="869250"/>
    <lineage>
        <taxon>Eukaryota</taxon>
        <taxon>Sar</taxon>
        <taxon>Alveolata</taxon>
        <taxon>Apicomplexa</taxon>
        <taxon>Aconoidasida</taxon>
        <taxon>Piroplasmida</taxon>
        <taxon>Theileriidae</taxon>
        <taxon>Theileria</taxon>
    </lineage>
</organism>
<evidence type="ECO:0000256" key="4">
    <source>
        <dbReference type="ARBA" id="ARBA00004123"/>
    </source>
</evidence>
<keyword evidence="7" id="KW-0479">Metal-binding</keyword>
<dbReference type="GO" id="GO:0005634">
    <property type="term" value="C:nucleus"/>
    <property type="evidence" value="ECO:0007669"/>
    <property type="project" value="UniProtKB-SubCell"/>
</dbReference>
<dbReference type="SUPFAM" id="SSF56300">
    <property type="entry name" value="Metallo-dependent phosphatases"/>
    <property type="match status" value="1"/>
</dbReference>
<dbReference type="AlphaFoldDB" id="J4C870"/>
<keyword evidence="12" id="KW-0539">Nucleus</keyword>
<dbReference type="Pfam" id="PF05011">
    <property type="entry name" value="DBR1"/>
    <property type="match status" value="1"/>
</dbReference>
<dbReference type="OrthoDB" id="407609at2759"/>
<protein>
    <submittedName>
        <fullName evidence="14">Lariat debranching enzyme</fullName>
    </submittedName>
</protein>
<dbReference type="CDD" id="cd00844">
    <property type="entry name" value="MPP_Dbr1_N"/>
    <property type="match status" value="1"/>
</dbReference>
<proteinExistence type="inferred from homology"/>
<accession>J4C870</accession>
<dbReference type="InterPro" id="IPR041816">
    <property type="entry name" value="Dbr1_N"/>
</dbReference>
<keyword evidence="15" id="KW-1185">Reference proteome</keyword>
<dbReference type="InterPro" id="IPR029052">
    <property type="entry name" value="Metallo-depent_PP-like"/>
</dbReference>
<evidence type="ECO:0000256" key="2">
    <source>
        <dbReference type="ARBA" id="ARBA00001947"/>
    </source>
</evidence>
<dbReference type="GO" id="GO:0046872">
    <property type="term" value="F:metal ion binding"/>
    <property type="evidence" value="ECO:0007669"/>
    <property type="project" value="UniProtKB-KW"/>
</dbReference>
<dbReference type="STRING" id="869250.J4C870"/>
<keyword evidence="9" id="KW-0862">Zinc</keyword>
<evidence type="ECO:0000256" key="3">
    <source>
        <dbReference type="ARBA" id="ARBA00001954"/>
    </source>
</evidence>
<evidence type="ECO:0000313" key="14">
    <source>
        <dbReference type="EMBL" id="BAM40273.1"/>
    </source>
</evidence>
<dbReference type="PANTHER" id="PTHR12849">
    <property type="entry name" value="RNA LARIAT DEBRANCHING ENZYME"/>
    <property type="match status" value="1"/>
</dbReference>
<dbReference type="GO" id="GO:0000398">
    <property type="term" value="P:mRNA splicing, via spliceosome"/>
    <property type="evidence" value="ECO:0007669"/>
    <property type="project" value="TreeGrafter"/>
</dbReference>
<dbReference type="KEGG" id="tot:TOT_020000533"/>
<evidence type="ECO:0000259" key="13">
    <source>
        <dbReference type="SMART" id="SM01124"/>
    </source>
</evidence>
<evidence type="ECO:0000256" key="11">
    <source>
        <dbReference type="ARBA" id="ARBA00023211"/>
    </source>
</evidence>
<evidence type="ECO:0000256" key="8">
    <source>
        <dbReference type="ARBA" id="ARBA00022801"/>
    </source>
</evidence>
<dbReference type="eggNOG" id="KOG2863">
    <property type="taxonomic scope" value="Eukaryota"/>
</dbReference>
<evidence type="ECO:0000256" key="9">
    <source>
        <dbReference type="ARBA" id="ARBA00022833"/>
    </source>
</evidence>
<keyword evidence="6" id="KW-0507">mRNA processing</keyword>
<evidence type="ECO:0000256" key="12">
    <source>
        <dbReference type="ARBA" id="ARBA00023242"/>
    </source>
</evidence>
<comment type="cofactor">
    <cofactor evidence="2">
        <name>Zn(2+)</name>
        <dbReference type="ChEBI" id="CHEBI:29105"/>
    </cofactor>
</comment>
<dbReference type="PANTHER" id="PTHR12849:SF0">
    <property type="entry name" value="LARIAT DEBRANCHING ENZYME"/>
    <property type="match status" value="1"/>
</dbReference>
<feature type="domain" description="Lariat debranching enzyme C-terminal" evidence="13">
    <location>
        <begin position="307"/>
        <end position="459"/>
    </location>
</feature>
<comment type="similarity">
    <text evidence="5">Belongs to the lariat debranching enzyme family.</text>
</comment>
<keyword evidence="8" id="KW-0378">Hydrolase</keyword>
<dbReference type="VEuPathDB" id="PiroplasmaDB:TOT_020000533"/>
<dbReference type="Proteomes" id="UP000003786">
    <property type="component" value="Chromosome 2"/>
</dbReference>
<name>J4C870_THEOR</name>
<dbReference type="GO" id="GO:0008419">
    <property type="term" value="F:RNA lariat debranching enzyme activity"/>
    <property type="evidence" value="ECO:0007669"/>
    <property type="project" value="TreeGrafter"/>
</dbReference>
<evidence type="ECO:0000313" key="15">
    <source>
        <dbReference type="Proteomes" id="UP000003786"/>
    </source>
</evidence>
<sequence>MDMGLKRNMKERIGPTSKILESRADKPLCGLLLIIMSILKSNVGIKFWENPNKTRVNLVEKTNIGRMNDDLNLQIAVEGCCHGELDKIYERIRSHELESGTKVDLLLCCGDFQSIRDEADLNDLSCPQKYREYRDFKEYYNCAKSSPVLTVFIGGNHEAPDFLRNLYYGGWVAPNIYYLGHSGVLNVNGLRIAGVSGIYNFHSYTRGYFEAHPYTEETKRSAYHIREFDVKKLNLIKEPVDIFLSHDWPSGIEHYGNLQELLRIKPYFHQDIMSNTLGNPRTRELLDRLRPRFWFSAHLHVKYEAMYAHDNGNFTYFLALDKVLPYREFLRVLSIFPADVNGSTTCDNGSSAHSQTAQNDKGTRNNVKLCYDREWCAILVANKDKMPLNTFPSVQPITLNEPTEENYKFVDNQFSHSGYETVAHGNSTFYSVPYHEGAHLNPKAQREDFMKLLGLPDNNYFSPELNQKFQVNFVE</sequence>
<evidence type="ECO:0000256" key="6">
    <source>
        <dbReference type="ARBA" id="ARBA00022664"/>
    </source>
</evidence>